<dbReference type="InterPro" id="IPR029391">
    <property type="entry name" value="CSN9_metazoa"/>
</dbReference>
<protein>
    <submittedName>
        <fullName evidence="3">Uncharacterized protein</fullName>
    </submittedName>
</protein>
<comment type="caution">
    <text evidence="3">The sequence shown here is derived from an EMBL/GenBank/DDBJ whole genome shotgun (WGS) entry which is preliminary data.</text>
</comment>
<reference evidence="3 4" key="1">
    <citation type="submission" date="2022-12" db="EMBL/GenBank/DDBJ databases">
        <title>Chromosome-level genome of Tegillarca granosa.</title>
        <authorList>
            <person name="Kim J."/>
        </authorList>
    </citation>
    <scope>NUCLEOTIDE SEQUENCE [LARGE SCALE GENOMIC DNA]</scope>
    <source>
        <strain evidence="3">Teg-2019</strain>
        <tissue evidence="3">Adductor muscle</tissue>
    </source>
</reference>
<keyword evidence="2" id="KW-0736">Signalosome</keyword>
<proteinExistence type="inferred from homology"/>
<dbReference type="Pfam" id="PF15004">
    <property type="entry name" value="MYEOV2"/>
    <property type="match status" value="1"/>
</dbReference>
<comment type="similarity">
    <text evidence="1">Belongs to the CSN9 family.</text>
</comment>
<gene>
    <name evidence="3" type="ORF">KUTeg_012318</name>
</gene>
<keyword evidence="4" id="KW-1185">Reference proteome</keyword>
<dbReference type="EMBL" id="JARBDR010000640">
    <property type="protein sequence ID" value="KAJ8310453.1"/>
    <property type="molecule type" value="Genomic_DNA"/>
</dbReference>
<evidence type="ECO:0000256" key="2">
    <source>
        <dbReference type="ARBA" id="ARBA00022790"/>
    </source>
</evidence>
<dbReference type="Proteomes" id="UP001217089">
    <property type="component" value="Unassembled WGS sequence"/>
</dbReference>
<evidence type="ECO:0000313" key="4">
    <source>
        <dbReference type="Proteomes" id="UP001217089"/>
    </source>
</evidence>
<accession>A0ABQ9F4C5</accession>
<sequence length="97" mass="11216">MKPAIVADEMFPEGAGPYMDIEEILMIYLMMKICLSIRCKQCYKFGSNDVMPYKTHMFKPDMSVIYVMYINNSGYHGYKTNDNEVDKCTTDVLQSCI</sequence>
<name>A0ABQ9F4C5_TEGGR</name>
<evidence type="ECO:0000256" key="1">
    <source>
        <dbReference type="ARBA" id="ARBA00009162"/>
    </source>
</evidence>
<organism evidence="3 4">
    <name type="scientific">Tegillarca granosa</name>
    <name type="common">Malaysian cockle</name>
    <name type="synonym">Anadara granosa</name>
    <dbReference type="NCBI Taxonomy" id="220873"/>
    <lineage>
        <taxon>Eukaryota</taxon>
        <taxon>Metazoa</taxon>
        <taxon>Spiralia</taxon>
        <taxon>Lophotrochozoa</taxon>
        <taxon>Mollusca</taxon>
        <taxon>Bivalvia</taxon>
        <taxon>Autobranchia</taxon>
        <taxon>Pteriomorphia</taxon>
        <taxon>Arcoida</taxon>
        <taxon>Arcoidea</taxon>
        <taxon>Arcidae</taxon>
        <taxon>Tegillarca</taxon>
    </lineage>
</organism>
<evidence type="ECO:0000313" key="3">
    <source>
        <dbReference type="EMBL" id="KAJ8310453.1"/>
    </source>
</evidence>